<dbReference type="InterPro" id="IPR021775">
    <property type="entry name" value="DUF3339"/>
</dbReference>
<dbReference type="EMBL" id="MN739544">
    <property type="protein sequence ID" value="QHT12394.1"/>
    <property type="molecule type" value="Genomic_DNA"/>
</dbReference>
<feature type="transmembrane region" description="Helical" evidence="1">
    <location>
        <begin position="81"/>
        <end position="103"/>
    </location>
</feature>
<organism evidence="2">
    <name type="scientific">viral metagenome</name>
    <dbReference type="NCBI Taxonomy" id="1070528"/>
    <lineage>
        <taxon>unclassified sequences</taxon>
        <taxon>metagenomes</taxon>
        <taxon>organismal metagenomes</taxon>
    </lineage>
</organism>
<accession>A0A6C0D8C2</accession>
<keyword evidence="1" id="KW-0472">Membrane</keyword>
<keyword evidence="1" id="KW-1133">Transmembrane helix</keyword>
<reference evidence="2" key="1">
    <citation type="journal article" date="2020" name="Nature">
        <title>Giant virus diversity and host interactions through global metagenomics.</title>
        <authorList>
            <person name="Schulz F."/>
            <person name="Roux S."/>
            <person name="Paez-Espino D."/>
            <person name="Jungbluth S."/>
            <person name="Walsh D.A."/>
            <person name="Denef V.J."/>
            <person name="McMahon K.D."/>
            <person name="Konstantinidis K.T."/>
            <person name="Eloe-Fadrosh E.A."/>
            <person name="Kyrpides N.C."/>
            <person name="Woyke T."/>
        </authorList>
    </citation>
    <scope>NUCLEOTIDE SEQUENCE</scope>
    <source>
        <strain evidence="2">GVMAG-M-3300023174-129</strain>
    </source>
</reference>
<evidence type="ECO:0000313" key="2">
    <source>
        <dbReference type="EMBL" id="QHT12394.1"/>
    </source>
</evidence>
<dbReference type="Pfam" id="PF11820">
    <property type="entry name" value="DUF3339"/>
    <property type="match status" value="2"/>
</dbReference>
<sequence length="171" mass="18547">MEVLLATLLFILLSPGLIFTIPPGKGGILSGDNTSNIAVLVHACLFFVAQKMTASGVWPFDYLNSAVTQIREAQYEGRRAPPASATIAPLIATILFIVLSPGLLLTLPPDEGALFMSEDTNTIAVLVHAIIYFIALKFWNDGIKKEQVDRSGNPVYNNSIIGFLNDQLNMI</sequence>
<keyword evidence="1" id="KW-0812">Transmembrane</keyword>
<protein>
    <submittedName>
        <fullName evidence="2">Uncharacterized protein</fullName>
    </submittedName>
</protein>
<feature type="transmembrane region" description="Helical" evidence="1">
    <location>
        <begin position="123"/>
        <end position="140"/>
    </location>
</feature>
<dbReference type="PANTHER" id="PTHR33128">
    <property type="entry name" value="OS05G0103400 PROTEIN"/>
    <property type="match status" value="1"/>
</dbReference>
<feature type="transmembrane region" description="Helical" evidence="1">
    <location>
        <begin position="36"/>
        <end position="60"/>
    </location>
</feature>
<name>A0A6C0D8C2_9ZZZZ</name>
<proteinExistence type="predicted"/>
<dbReference type="PANTHER" id="PTHR33128:SF47">
    <property type="entry name" value="GPI-ANCHORED-LIKE PROTEIN (DUF 3339)"/>
    <property type="match status" value="1"/>
</dbReference>
<evidence type="ECO:0000256" key="1">
    <source>
        <dbReference type="SAM" id="Phobius"/>
    </source>
</evidence>
<dbReference type="AlphaFoldDB" id="A0A6C0D8C2"/>